<evidence type="ECO:0000313" key="5">
    <source>
        <dbReference type="EMBL" id="KAK9832739.1"/>
    </source>
</evidence>
<dbReference type="Pfam" id="PF23043">
    <property type="entry name" value="SH3-B_UBE2O"/>
    <property type="match status" value="1"/>
</dbReference>
<feature type="compositionally biased region" description="Basic residues" evidence="3">
    <location>
        <begin position="334"/>
        <end position="343"/>
    </location>
</feature>
<proteinExistence type="predicted"/>
<protein>
    <recommendedName>
        <fullName evidence="4">UBC core domain-containing protein</fullName>
    </recommendedName>
</protein>
<reference evidence="5 6" key="1">
    <citation type="journal article" date="2024" name="Nat. Commun.">
        <title>Phylogenomics reveals the evolutionary origins of lichenization in chlorophyte algae.</title>
        <authorList>
            <person name="Puginier C."/>
            <person name="Libourel C."/>
            <person name="Otte J."/>
            <person name="Skaloud P."/>
            <person name="Haon M."/>
            <person name="Grisel S."/>
            <person name="Petersen M."/>
            <person name="Berrin J.G."/>
            <person name="Delaux P.M."/>
            <person name="Dal Grande F."/>
            <person name="Keller J."/>
        </authorList>
    </citation>
    <scope>NUCLEOTIDE SEQUENCE [LARGE SCALE GENOMIC DNA]</scope>
    <source>
        <strain evidence="5 6">SAG 245.80</strain>
    </source>
</reference>
<feature type="compositionally biased region" description="Low complexity" evidence="3">
    <location>
        <begin position="344"/>
        <end position="356"/>
    </location>
</feature>
<dbReference type="Gene3D" id="3.10.110.10">
    <property type="entry name" value="Ubiquitin Conjugating Enzyme"/>
    <property type="match status" value="1"/>
</dbReference>
<feature type="compositionally biased region" description="Low complexity" evidence="3">
    <location>
        <begin position="582"/>
        <end position="599"/>
    </location>
</feature>
<feature type="compositionally biased region" description="Low complexity" evidence="3">
    <location>
        <begin position="1"/>
        <end position="17"/>
    </location>
</feature>
<dbReference type="SUPFAM" id="SSF54495">
    <property type="entry name" value="UBC-like"/>
    <property type="match status" value="1"/>
</dbReference>
<dbReference type="GO" id="GO:0061631">
    <property type="term" value="F:ubiquitin conjugating enzyme activity"/>
    <property type="evidence" value="ECO:0007669"/>
    <property type="project" value="TreeGrafter"/>
</dbReference>
<feature type="compositionally biased region" description="Low complexity" evidence="3">
    <location>
        <begin position="310"/>
        <end position="329"/>
    </location>
</feature>
<evidence type="ECO:0000256" key="3">
    <source>
        <dbReference type="SAM" id="MobiDB-lite"/>
    </source>
</evidence>
<dbReference type="CDD" id="cd23837">
    <property type="entry name" value="UBCc_UBE2O"/>
    <property type="match status" value="1"/>
</dbReference>
<dbReference type="PANTHER" id="PTHR46116:SF15">
    <property type="entry name" value="(E3-INDEPENDENT) E2 UBIQUITIN-CONJUGATING ENZYME"/>
    <property type="match status" value="1"/>
</dbReference>
<dbReference type="InterPro" id="IPR057735">
    <property type="entry name" value="UBE2O-like_tSH3-B"/>
</dbReference>
<dbReference type="InterPro" id="IPR016135">
    <property type="entry name" value="UBQ-conjugating_enzyme/RWD"/>
</dbReference>
<dbReference type="InterPro" id="IPR000608">
    <property type="entry name" value="UBC"/>
</dbReference>
<feature type="compositionally biased region" description="Gly residues" evidence="3">
    <location>
        <begin position="559"/>
        <end position="570"/>
    </location>
</feature>
<dbReference type="InterPro" id="IPR057733">
    <property type="entry name" value="UBE2O-like_SH3-B"/>
</dbReference>
<feature type="domain" description="UBC core" evidence="4">
    <location>
        <begin position="642"/>
        <end position="802"/>
    </location>
</feature>
<dbReference type="SMART" id="SM00212">
    <property type="entry name" value="UBCc"/>
    <property type="match status" value="1"/>
</dbReference>
<accession>A0AAW1RGI7</accession>
<feature type="region of interest" description="Disordered" evidence="3">
    <location>
        <begin position="1"/>
        <end position="66"/>
    </location>
</feature>
<dbReference type="EMBL" id="JALJOU010000039">
    <property type="protein sequence ID" value="KAK9832739.1"/>
    <property type="molecule type" value="Genomic_DNA"/>
</dbReference>
<dbReference type="Pfam" id="PF23046">
    <property type="entry name" value="tSH3-B_UBE2O"/>
    <property type="match status" value="1"/>
</dbReference>
<comment type="caution">
    <text evidence="5">The sequence shown here is derived from an EMBL/GenBank/DDBJ whole genome shotgun (WGS) entry which is preliminary data.</text>
</comment>
<keyword evidence="6" id="KW-1185">Reference proteome</keyword>
<dbReference type="PROSITE" id="PS50127">
    <property type="entry name" value="UBC_2"/>
    <property type="match status" value="1"/>
</dbReference>
<dbReference type="Pfam" id="PF00179">
    <property type="entry name" value="UQ_con"/>
    <property type="match status" value="1"/>
</dbReference>
<evidence type="ECO:0000256" key="1">
    <source>
        <dbReference type="ARBA" id="ARBA00022679"/>
    </source>
</evidence>
<feature type="region of interest" description="Disordered" evidence="3">
    <location>
        <begin position="512"/>
        <end position="540"/>
    </location>
</feature>
<keyword evidence="1" id="KW-0808">Transferase</keyword>
<gene>
    <name evidence="5" type="ORF">WJX81_006212</name>
</gene>
<evidence type="ECO:0000313" key="6">
    <source>
        <dbReference type="Proteomes" id="UP001445335"/>
    </source>
</evidence>
<feature type="compositionally biased region" description="Acidic residues" evidence="3">
    <location>
        <begin position="45"/>
        <end position="63"/>
    </location>
</feature>
<organism evidence="5 6">
    <name type="scientific">Elliptochloris bilobata</name>
    <dbReference type="NCBI Taxonomy" id="381761"/>
    <lineage>
        <taxon>Eukaryota</taxon>
        <taxon>Viridiplantae</taxon>
        <taxon>Chlorophyta</taxon>
        <taxon>core chlorophytes</taxon>
        <taxon>Trebouxiophyceae</taxon>
        <taxon>Trebouxiophyceae incertae sedis</taxon>
        <taxon>Elliptochloris clade</taxon>
        <taxon>Elliptochloris</taxon>
    </lineage>
</organism>
<dbReference type="PANTHER" id="PTHR46116">
    <property type="entry name" value="(E3-INDEPENDENT) E2 UBIQUITIN-CONJUGATING ENZYME"/>
    <property type="match status" value="1"/>
</dbReference>
<evidence type="ECO:0000259" key="4">
    <source>
        <dbReference type="PROSITE" id="PS50127"/>
    </source>
</evidence>
<feature type="region of interest" description="Disordered" evidence="3">
    <location>
        <begin position="553"/>
        <end position="599"/>
    </location>
</feature>
<feature type="region of interest" description="Disordered" evidence="3">
    <location>
        <begin position="310"/>
        <end position="357"/>
    </location>
</feature>
<name>A0AAW1RGI7_9CHLO</name>
<feature type="compositionally biased region" description="Acidic residues" evidence="3">
    <location>
        <begin position="513"/>
        <end position="524"/>
    </location>
</feature>
<dbReference type="AlphaFoldDB" id="A0AAW1RGI7"/>
<sequence>MAAGEGRARARASVVRSYDVVERPDPTGPQGRTKLGLVWRVAGESDSEDDMSLSSEEASDDEVPENKAQVAWLDETRGPRERGISADDVHVDLEDVGALRVVDRQLLLGEVVAAADDPLGQTGVVAGVRREVDVRLSNGMVRRCVPTDALEPVLRFQADQYVLHSGWLGRVDFVEEAVTVRFVDGVVAELRGVSEGGLLLPQHEHDHLFREEYSCPFYPGQLVKFKSYSALHSARVRVLAGGAAVRALRGTVLSVVADELGVEWQVPATADPEKGPPPENVPPGECTQLTYHFFGPCYWHLGMRGLWRGGDASPNPSSNPASPSAASRAAGGGGRRRPRKRRGGAAAAAGGAPEPAITAQVLRTHTLVDVHWQDGREVRGAPATAHVPVEHLDDHDFWPEDFVEEKAVVDDLDEPGSAPPPLPRTGVVRRVKASARTAVVAWLAQAADGSLQALLPGEAGETVSVYSIMAHQDFSFQIADVIVALHGGRLLVHWGDGSESLIGPDKVFMLSREDDEPPEEDAPEDPPQAPGNLPRMEEAPPAGLGRWLQRRHAACGAAGDEGAGSEGGSGWRTASDSDNDGDSAAQPAAGAERATGAAGSRASGDAVAFVAACPHFDVIEGEPEGHMFAGAPHPAGTASAKAFQRTVLREWNTLRANLPPTIWVRAYESRMDLLRAAVAGAAGTPYHDQLFFFDIQLPPEYPGVPPLVQYHSWGMRANPNLYECGKVCLSLLNTWAGRNSEVWDPSSSTILQVLVSIQGLVLVPKPYFNEAGYEKQAGSGEGERNSLLYNESCFLVVCRSALHVLRRPPHPFGPLARAYYKAHGDALVCACRAYASGEARIGQDSGGASSGADAVRDAAGGVDRVLGEPDCDAGGPKTSEGFRLVLQQVLPRLEAALASL</sequence>
<dbReference type="Proteomes" id="UP001445335">
    <property type="component" value="Unassembled WGS sequence"/>
</dbReference>
<keyword evidence="2" id="KW-0833">Ubl conjugation pathway</keyword>
<evidence type="ECO:0000256" key="2">
    <source>
        <dbReference type="ARBA" id="ARBA00022786"/>
    </source>
</evidence>